<keyword evidence="4" id="KW-0067">ATP-binding</keyword>
<keyword evidence="5" id="KW-0238">DNA-binding</keyword>
<dbReference type="Gene3D" id="3.40.50.300">
    <property type="entry name" value="P-loop containing nucleotide triphosphate hydrolases"/>
    <property type="match status" value="2"/>
</dbReference>
<dbReference type="PROSITE" id="PS51194">
    <property type="entry name" value="HELICASE_CTER"/>
    <property type="match status" value="1"/>
</dbReference>
<organism evidence="10 11">
    <name type="scientific">Lottiidibacillus patelloidae</name>
    <dbReference type="NCBI Taxonomy" id="2670334"/>
    <lineage>
        <taxon>Bacteria</taxon>
        <taxon>Bacillati</taxon>
        <taxon>Bacillota</taxon>
        <taxon>Bacilli</taxon>
        <taxon>Bacillales</taxon>
        <taxon>Bacillaceae</taxon>
        <taxon>Lottiidibacillus</taxon>
    </lineage>
</organism>
<dbReference type="GO" id="GO:0005737">
    <property type="term" value="C:cytoplasm"/>
    <property type="evidence" value="ECO:0007669"/>
    <property type="project" value="TreeGrafter"/>
</dbReference>
<dbReference type="AlphaFoldDB" id="A0A263BUI7"/>
<dbReference type="Proteomes" id="UP000217083">
    <property type="component" value="Unassembled WGS sequence"/>
</dbReference>
<keyword evidence="11" id="KW-1185">Reference proteome</keyword>
<evidence type="ECO:0000313" key="11">
    <source>
        <dbReference type="Proteomes" id="UP000217083"/>
    </source>
</evidence>
<dbReference type="GO" id="GO:0009378">
    <property type="term" value="F:four-way junction helicase activity"/>
    <property type="evidence" value="ECO:0007669"/>
    <property type="project" value="TreeGrafter"/>
</dbReference>
<evidence type="ECO:0000256" key="4">
    <source>
        <dbReference type="ARBA" id="ARBA00022840"/>
    </source>
</evidence>
<evidence type="ECO:0000259" key="8">
    <source>
        <dbReference type="PROSITE" id="PS51192"/>
    </source>
</evidence>
<evidence type="ECO:0000256" key="5">
    <source>
        <dbReference type="ARBA" id="ARBA00023125"/>
    </source>
</evidence>
<dbReference type="GO" id="GO:0006281">
    <property type="term" value="P:DNA repair"/>
    <property type="evidence" value="ECO:0007669"/>
    <property type="project" value="TreeGrafter"/>
</dbReference>
<dbReference type="FunFam" id="3.40.50.300:FF:001389">
    <property type="entry name" value="ATP-dependent DNA helicase RecQ"/>
    <property type="match status" value="1"/>
</dbReference>
<name>A0A263BUI7_9BACI</name>
<feature type="domain" description="Helicase ATP-binding" evidence="8">
    <location>
        <begin position="24"/>
        <end position="191"/>
    </location>
</feature>
<dbReference type="InterPro" id="IPR001650">
    <property type="entry name" value="Helicase_C-like"/>
</dbReference>
<dbReference type="GO" id="GO:0006310">
    <property type="term" value="P:DNA recombination"/>
    <property type="evidence" value="ECO:0007669"/>
    <property type="project" value="InterPro"/>
</dbReference>
<keyword evidence="1" id="KW-0547">Nucleotide-binding</keyword>
<dbReference type="InterPro" id="IPR004589">
    <property type="entry name" value="DNA_helicase_ATP-dep_RecQ"/>
</dbReference>
<dbReference type="PROSITE" id="PS00690">
    <property type="entry name" value="DEAH_ATP_HELICASE"/>
    <property type="match status" value="1"/>
</dbReference>
<dbReference type="GO" id="GO:0016787">
    <property type="term" value="F:hydrolase activity"/>
    <property type="evidence" value="ECO:0007669"/>
    <property type="project" value="UniProtKB-KW"/>
</dbReference>
<dbReference type="EMBL" id="NPIA01000003">
    <property type="protein sequence ID" value="OZM57238.1"/>
    <property type="molecule type" value="Genomic_DNA"/>
</dbReference>
<reference evidence="10 11" key="2">
    <citation type="submission" date="2017-09" db="EMBL/GenBank/DDBJ databases">
        <title>Bacillus patelloidae sp. nov., isolated from the intestinal tract of a marine limpet.</title>
        <authorList>
            <person name="Liu R."/>
            <person name="Dong C."/>
            <person name="Shao Z."/>
        </authorList>
    </citation>
    <scope>NUCLEOTIDE SEQUENCE [LARGE SCALE GENOMIC DNA]</scope>
    <source>
        <strain evidence="10 11">SA5d-4</strain>
    </source>
</reference>
<dbReference type="CDD" id="cd18794">
    <property type="entry name" value="SF2_C_RecQ"/>
    <property type="match status" value="1"/>
</dbReference>
<evidence type="ECO:0000256" key="7">
    <source>
        <dbReference type="ARBA" id="ARBA00044550"/>
    </source>
</evidence>
<gene>
    <name evidence="10" type="ORF">CIB95_07175</name>
</gene>
<dbReference type="PANTHER" id="PTHR13710">
    <property type="entry name" value="DNA HELICASE RECQ FAMILY MEMBER"/>
    <property type="match status" value="1"/>
</dbReference>
<dbReference type="PROSITE" id="PS51192">
    <property type="entry name" value="HELICASE_ATP_BIND_1"/>
    <property type="match status" value="1"/>
</dbReference>
<evidence type="ECO:0000259" key="9">
    <source>
        <dbReference type="PROSITE" id="PS51194"/>
    </source>
</evidence>
<dbReference type="InterPro" id="IPR014001">
    <property type="entry name" value="Helicase_ATP-bd"/>
</dbReference>
<dbReference type="GO" id="GO:0043590">
    <property type="term" value="C:bacterial nucleoid"/>
    <property type="evidence" value="ECO:0007669"/>
    <property type="project" value="TreeGrafter"/>
</dbReference>
<dbReference type="GO" id="GO:0003677">
    <property type="term" value="F:DNA binding"/>
    <property type="evidence" value="ECO:0007669"/>
    <property type="project" value="UniProtKB-KW"/>
</dbReference>
<dbReference type="InterPro" id="IPR027417">
    <property type="entry name" value="P-loop_NTPase"/>
</dbReference>
<dbReference type="Pfam" id="PF00270">
    <property type="entry name" value="DEAD"/>
    <property type="match status" value="1"/>
</dbReference>
<dbReference type="Pfam" id="PF16124">
    <property type="entry name" value="RecQ_Zn_bind"/>
    <property type="match status" value="1"/>
</dbReference>
<keyword evidence="2" id="KW-0378">Hydrolase</keyword>
<dbReference type="GO" id="GO:0043138">
    <property type="term" value="F:3'-5' DNA helicase activity"/>
    <property type="evidence" value="ECO:0007669"/>
    <property type="project" value="TreeGrafter"/>
</dbReference>
<dbReference type="InterPro" id="IPR002464">
    <property type="entry name" value="DNA/RNA_helicase_DEAH_CS"/>
</dbReference>
<dbReference type="GO" id="GO:0030894">
    <property type="term" value="C:replisome"/>
    <property type="evidence" value="ECO:0007669"/>
    <property type="project" value="TreeGrafter"/>
</dbReference>
<dbReference type="NCBIfam" id="TIGR00614">
    <property type="entry name" value="recQ_fam"/>
    <property type="match status" value="1"/>
</dbReference>
<dbReference type="InterPro" id="IPR011545">
    <property type="entry name" value="DEAD/DEAH_box_helicase_dom"/>
</dbReference>
<comment type="caution">
    <text evidence="10">The sequence shown here is derived from an EMBL/GenBank/DDBJ whole genome shotgun (WGS) entry which is preliminary data.</text>
</comment>
<dbReference type="SMART" id="SM00490">
    <property type="entry name" value="HELICc"/>
    <property type="match status" value="1"/>
</dbReference>
<evidence type="ECO:0000313" key="10">
    <source>
        <dbReference type="EMBL" id="OZM57238.1"/>
    </source>
</evidence>
<proteinExistence type="predicted"/>
<sequence>MNLEKLLKEKFGYATFRTGQKEIITDLLEGKDVFAMLPTGAGKSLTYLMPGYVFEGIIVIVSPLLSLMEDQVKELKKNGEKRVVAINSFINKYEKSELLLNLDKFKFIFLSPETLQNKFIIKQLQQQVIALFVVDEAHCISQWGHEFRTDYLKLGEIKKTLGSPPCLALTATAPNHVQNDIIDQLQIPKAVKHIYNIDRPNIALHVKRVYDEKDKINELIRFVENLQGPGIIYFSSRKMTEKIAQIIKEETNLKVAAYHGGLEQEDRILLQQQFVEGQLDVICCTSAFGMGVNKPDTRFVIHYHFPGQIESYVQEIGRAGRDGKESVAILLYLEEDTHIPKRLVEHEFPSPEIVDELFNLVSKYSQESKQLHIEDENEWCEKLQISETMWRFLKFQLERLSILKGTLIGSIPEQEIFTNSIMKVIHTRKHFKYEKLNEMLLFLQTETCLRQYILAIFNQEMEKKPDNCCTNCIFKEETFFRKQGIEQTHFPFNWKKELHTIFNQSEIK</sequence>
<protein>
    <recommendedName>
        <fullName evidence="6">ATP-dependent DNA helicase RecQ</fullName>
    </recommendedName>
    <alternativeName>
        <fullName evidence="7">DNA 3'-5' helicase RecQ</fullName>
    </alternativeName>
</protein>
<evidence type="ECO:0000256" key="3">
    <source>
        <dbReference type="ARBA" id="ARBA00022806"/>
    </source>
</evidence>
<dbReference type="PANTHER" id="PTHR13710:SF84">
    <property type="entry name" value="ATP-DEPENDENT DNA HELICASE RECS-RELATED"/>
    <property type="match status" value="1"/>
</dbReference>
<accession>A0A263BUI7</accession>
<evidence type="ECO:0000256" key="6">
    <source>
        <dbReference type="ARBA" id="ARBA00044535"/>
    </source>
</evidence>
<evidence type="ECO:0000256" key="1">
    <source>
        <dbReference type="ARBA" id="ARBA00022741"/>
    </source>
</evidence>
<dbReference type="SUPFAM" id="SSF52540">
    <property type="entry name" value="P-loop containing nucleoside triphosphate hydrolases"/>
    <property type="match status" value="1"/>
</dbReference>
<dbReference type="GO" id="GO:0005524">
    <property type="term" value="F:ATP binding"/>
    <property type="evidence" value="ECO:0007669"/>
    <property type="project" value="UniProtKB-KW"/>
</dbReference>
<evidence type="ECO:0000256" key="2">
    <source>
        <dbReference type="ARBA" id="ARBA00022801"/>
    </source>
</evidence>
<reference evidence="11" key="1">
    <citation type="submission" date="2017-08" db="EMBL/GenBank/DDBJ databases">
        <authorList>
            <person name="Huang Z."/>
        </authorList>
    </citation>
    <scope>NUCLEOTIDE SEQUENCE [LARGE SCALE GENOMIC DNA]</scope>
    <source>
        <strain evidence="11">SA5d-4</strain>
    </source>
</reference>
<dbReference type="RefSeq" id="WP_094923720.1">
    <property type="nucleotide sequence ID" value="NZ_NPIA01000003.1"/>
</dbReference>
<feature type="domain" description="Helicase C-terminal" evidence="9">
    <location>
        <begin position="215"/>
        <end position="365"/>
    </location>
</feature>
<keyword evidence="3" id="KW-0347">Helicase</keyword>
<dbReference type="CDD" id="cd17920">
    <property type="entry name" value="DEXHc_RecQ"/>
    <property type="match status" value="1"/>
</dbReference>
<dbReference type="InterPro" id="IPR032284">
    <property type="entry name" value="RecQ_Zn-bd"/>
</dbReference>
<dbReference type="Pfam" id="PF00271">
    <property type="entry name" value="Helicase_C"/>
    <property type="match status" value="1"/>
</dbReference>
<dbReference type="SMART" id="SM00487">
    <property type="entry name" value="DEXDc"/>
    <property type="match status" value="1"/>
</dbReference>